<dbReference type="CDD" id="cd00093">
    <property type="entry name" value="HTH_XRE"/>
    <property type="match status" value="1"/>
</dbReference>
<dbReference type="PROSITE" id="PS50943">
    <property type="entry name" value="HTH_CROC1"/>
    <property type="match status" value="1"/>
</dbReference>
<comment type="caution">
    <text evidence="3">The sequence shown here is derived from an EMBL/GenBank/DDBJ whole genome shotgun (WGS) entry which is preliminary data.</text>
</comment>
<sequence>MARPESEPKTDLGRRLRDVRKACAVPDREAFAKILAVSKNSIAHYERGERTPDASVLEAYLDRFGVNLNWLISGQGPMFLNGAPPEPGGSSPDSGKPMVQSDVFRETGKLVQDSHREKGVSLPPEAHLAETVARYNELSAAAANPSDEAELRALFPWLKLRIARDLEAARSAPGTGKRPA</sequence>
<dbReference type="RefSeq" id="WP_283404380.1">
    <property type="nucleotide sequence ID" value="NZ_BAAAEA010000001.1"/>
</dbReference>
<reference evidence="3 4" key="1">
    <citation type="submission" date="2017-05" db="EMBL/GenBank/DDBJ databases">
        <authorList>
            <person name="Varghese N."/>
            <person name="Submissions S."/>
        </authorList>
    </citation>
    <scope>NUCLEOTIDE SEQUENCE [LARGE SCALE GENOMIC DNA]</scope>
    <source>
        <strain evidence="3 4">DSM 15949</strain>
    </source>
</reference>
<organism evidence="3 4">
    <name type="scientific">Roseibium denhamense</name>
    <dbReference type="NCBI Taxonomy" id="76305"/>
    <lineage>
        <taxon>Bacteria</taxon>
        <taxon>Pseudomonadati</taxon>
        <taxon>Pseudomonadota</taxon>
        <taxon>Alphaproteobacteria</taxon>
        <taxon>Hyphomicrobiales</taxon>
        <taxon>Stappiaceae</taxon>
        <taxon>Roseibium</taxon>
    </lineage>
</organism>
<evidence type="ECO:0000313" key="3">
    <source>
        <dbReference type="EMBL" id="SMP06617.1"/>
    </source>
</evidence>
<dbReference type="Proteomes" id="UP001157914">
    <property type="component" value="Unassembled WGS sequence"/>
</dbReference>
<evidence type="ECO:0000259" key="2">
    <source>
        <dbReference type="PROSITE" id="PS50943"/>
    </source>
</evidence>
<name>A0ABY1NDR5_9HYPH</name>
<keyword evidence="4" id="KW-1185">Reference proteome</keyword>
<gene>
    <name evidence="3" type="ORF">SAMN06265374_0800</name>
</gene>
<dbReference type="Pfam" id="PF12844">
    <property type="entry name" value="HTH_19"/>
    <property type="match status" value="1"/>
</dbReference>
<accession>A0ABY1NDR5</accession>
<dbReference type="InterPro" id="IPR010982">
    <property type="entry name" value="Lambda_DNA-bd_dom_sf"/>
</dbReference>
<evidence type="ECO:0000256" key="1">
    <source>
        <dbReference type="SAM" id="MobiDB-lite"/>
    </source>
</evidence>
<evidence type="ECO:0000313" key="4">
    <source>
        <dbReference type="Proteomes" id="UP001157914"/>
    </source>
</evidence>
<dbReference type="SMART" id="SM00530">
    <property type="entry name" value="HTH_XRE"/>
    <property type="match status" value="1"/>
</dbReference>
<dbReference type="Gene3D" id="1.10.260.40">
    <property type="entry name" value="lambda repressor-like DNA-binding domains"/>
    <property type="match status" value="1"/>
</dbReference>
<feature type="region of interest" description="Disordered" evidence="1">
    <location>
        <begin position="80"/>
        <end position="102"/>
    </location>
</feature>
<feature type="domain" description="HTH cro/C1-type" evidence="2">
    <location>
        <begin position="29"/>
        <end position="71"/>
    </location>
</feature>
<proteinExistence type="predicted"/>
<dbReference type="SUPFAM" id="SSF47413">
    <property type="entry name" value="lambda repressor-like DNA-binding domains"/>
    <property type="match status" value="1"/>
</dbReference>
<dbReference type="EMBL" id="FXTT01000001">
    <property type="protein sequence ID" value="SMP06617.1"/>
    <property type="molecule type" value="Genomic_DNA"/>
</dbReference>
<dbReference type="InterPro" id="IPR001387">
    <property type="entry name" value="Cro/C1-type_HTH"/>
</dbReference>
<protein>
    <submittedName>
        <fullName evidence="3">Transcriptional regulator</fullName>
    </submittedName>
</protein>
<feature type="compositionally biased region" description="Low complexity" evidence="1">
    <location>
        <begin position="88"/>
        <end position="97"/>
    </location>
</feature>